<gene>
    <name evidence="15" type="ORF">J4N46_09760</name>
</gene>
<evidence type="ECO:0000256" key="3">
    <source>
        <dbReference type="ARBA" id="ARBA00022452"/>
    </source>
</evidence>
<dbReference type="InterPro" id="IPR050330">
    <property type="entry name" value="Bact_OuterMem_StrucFunc"/>
</dbReference>
<evidence type="ECO:0000256" key="7">
    <source>
        <dbReference type="ARBA" id="ARBA00023114"/>
    </source>
</evidence>
<evidence type="ECO:0000259" key="14">
    <source>
        <dbReference type="PROSITE" id="PS51123"/>
    </source>
</evidence>
<dbReference type="SUPFAM" id="SSF56925">
    <property type="entry name" value="OMPA-like"/>
    <property type="match status" value="1"/>
</dbReference>
<dbReference type="Gene3D" id="3.30.1330.60">
    <property type="entry name" value="OmpA-like domain"/>
    <property type="match status" value="1"/>
</dbReference>
<dbReference type="InterPro" id="IPR036737">
    <property type="entry name" value="OmpA-like_sf"/>
</dbReference>
<dbReference type="Gene3D" id="2.40.160.20">
    <property type="match status" value="1"/>
</dbReference>
<accession>A0ABS3PZF3</accession>
<feature type="region of interest" description="Disordered" evidence="12">
    <location>
        <begin position="372"/>
        <end position="401"/>
    </location>
</feature>
<organism evidence="15 16">
    <name type="scientific">Capnocytophaga bilenii</name>
    <dbReference type="NCBI Taxonomy" id="2819369"/>
    <lineage>
        <taxon>Bacteria</taxon>
        <taxon>Pseudomonadati</taxon>
        <taxon>Bacteroidota</taxon>
        <taxon>Flavobacteriia</taxon>
        <taxon>Flavobacteriales</taxon>
        <taxon>Flavobacteriaceae</taxon>
        <taxon>Capnocytophaga</taxon>
    </lineage>
</organism>
<evidence type="ECO:0000256" key="13">
    <source>
        <dbReference type="SAM" id="SignalP"/>
    </source>
</evidence>
<feature type="coiled-coil region" evidence="11">
    <location>
        <begin position="211"/>
        <end position="245"/>
    </location>
</feature>
<dbReference type="CDD" id="cd07185">
    <property type="entry name" value="OmpA_C-like"/>
    <property type="match status" value="1"/>
</dbReference>
<evidence type="ECO:0000256" key="4">
    <source>
        <dbReference type="ARBA" id="ARBA00022692"/>
    </source>
</evidence>
<evidence type="ECO:0000256" key="8">
    <source>
        <dbReference type="ARBA" id="ARBA00023136"/>
    </source>
</evidence>
<comment type="caution">
    <text evidence="15">The sequence shown here is derived from an EMBL/GenBank/DDBJ whole genome shotgun (WGS) entry which is preliminary data.</text>
</comment>
<feature type="chain" id="PRO_5045284345" evidence="13">
    <location>
        <begin position="19"/>
        <end position="401"/>
    </location>
</feature>
<evidence type="ECO:0000256" key="12">
    <source>
        <dbReference type="SAM" id="MobiDB-lite"/>
    </source>
</evidence>
<dbReference type="PRINTS" id="PR01021">
    <property type="entry name" value="OMPADOMAIN"/>
</dbReference>
<dbReference type="InterPro" id="IPR006690">
    <property type="entry name" value="OMPA-like_CS"/>
</dbReference>
<evidence type="ECO:0000256" key="11">
    <source>
        <dbReference type="SAM" id="Coils"/>
    </source>
</evidence>
<feature type="signal peptide" evidence="13">
    <location>
        <begin position="1"/>
        <end position="18"/>
    </location>
</feature>
<dbReference type="PROSITE" id="PS01068">
    <property type="entry name" value="OMPA_1"/>
    <property type="match status" value="1"/>
</dbReference>
<dbReference type="Proteomes" id="UP000681610">
    <property type="component" value="Unassembled WGS sequence"/>
</dbReference>
<keyword evidence="5 13" id="KW-0732">Signal</keyword>
<dbReference type="EMBL" id="JAGDYP010000007">
    <property type="protein sequence ID" value="MBO1884690.1"/>
    <property type="molecule type" value="Genomic_DNA"/>
</dbReference>
<dbReference type="Pfam" id="PF00691">
    <property type="entry name" value="OmpA"/>
    <property type="match status" value="1"/>
</dbReference>
<dbReference type="PANTHER" id="PTHR30329">
    <property type="entry name" value="STATOR ELEMENT OF FLAGELLAR MOTOR COMPLEX"/>
    <property type="match status" value="1"/>
</dbReference>
<keyword evidence="8 10" id="KW-0472">Membrane</keyword>
<dbReference type="InterPro" id="IPR006665">
    <property type="entry name" value="OmpA-like"/>
</dbReference>
<name>A0ABS3PZF3_9FLAO</name>
<evidence type="ECO:0000256" key="6">
    <source>
        <dbReference type="ARBA" id="ARBA00023065"/>
    </source>
</evidence>
<comment type="subcellular location">
    <subcellularLocation>
        <location evidence="1">Cell outer membrane</location>
        <topology evidence="1">Multi-pass membrane protein</topology>
    </subcellularLocation>
</comment>
<evidence type="ECO:0000256" key="5">
    <source>
        <dbReference type="ARBA" id="ARBA00022729"/>
    </source>
</evidence>
<dbReference type="PROSITE" id="PS51123">
    <property type="entry name" value="OMPA_2"/>
    <property type="match status" value="1"/>
</dbReference>
<evidence type="ECO:0000256" key="2">
    <source>
        <dbReference type="ARBA" id="ARBA00022448"/>
    </source>
</evidence>
<sequence>MKKSILVLASLAFLGVQAQDGYNKWSVDVNGGLNKAVSPLTRGYATATPSPWSASVGVRYMLNNKFGLRLGGGYDAFSNKKNTSKFDSNIWNVNLQAYANLGRVLSFEDWTSDLNVLVHAGGGYAQLKSDWLGKADRMVFLTAGVTPQVRLSNRIALLLDGSLFLNAKQNVSYDTKSRATRRVFQGAHLVGTVGLNIALGKQGVHADWAANAAKQQENDDVAQRIAALESNVSDLKDKVSGKQDKMNDANGNGIPDEIESYLNNNYQAKGATAAASAAENGGVSGDVVADLIKKGYISAYFDFNSSVPQMSSTWAIDMVVKYMKENSNAQISVVGYADELGGTNYNSTLSQKRANAVKDLLVKAGVSASRISTEGKGEDTSVDKNSPRARQLARKATFSIK</sequence>
<dbReference type="Pfam" id="PF13505">
    <property type="entry name" value="OMP_b-brl"/>
    <property type="match status" value="1"/>
</dbReference>
<feature type="domain" description="OmpA-like" evidence="14">
    <location>
        <begin position="288"/>
        <end position="401"/>
    </location>
</feature>
<reference evidence="15 16" key="1">
    <citation type="submission" date="2021-03" db="EMBL/GenBank/DDBJ databases">
        <title>Isolation and description of Capnocytophaga bilenii sp. nov., a novel Capnocytophaga species, isolated from a gingivitis subject.</title>
        <authorList>
            <person name="Antezack A."/>
            <person name="Monnet-Corti V."/>
            <person name="La Scola B."/>
        </authorList>
    </citation>
    <scope>NUCLEOTIDE SEQUENCE [LARGE SCALE GENOMIC DNA]</scope>
    <source>
        <strain evidence="15 16">Marseille-Q4570</strain>
    </source>
</reference>
<keyword evidence="11" id="KW-0175">Coiled coil</keyword>
<keyword evidence="16" id="KW-1185">Reference proteome</keyword>
<keyword evidence="2" id="KW-0813">Transport</keyword>
<feature type="compositionally biased region" description="Basic and acidic residues" evidence="12">
    <location>
        <begin position="373"/>
        <end position="386"/>
    </location>
</feature>
<evidence type="ECO:0000256" key="10">
    <source>
        <dbReference type="PROSITE-ProRule" id="PRU00473"/>
    </source>
</evidence>
<dbReference type="RefSeq" id="WP_208059134.1">
    <property type="nucleotide sequence ID" value="NZ_JAGDYP010000007.1"/>
</dbReference>
<dbReference type="SUPFAM" id="SSF103088">
    <property type="entry name" value="OmpA-like"/>
    <property type="match status" value="1"/>
</dbReference>
<keyword evidence="9" id="KW-0998">Cell outer membrane</keyword>
<evidence type="ECO:0000256" key="9">
    <source>
        <dbReference type="ARBA" id="ARBA00023237"/>
    </source>
</evidence>
<evidence type="ECO:0000313" key="15">
    <source>
        <dbReference type="EMBL" id="MBO1884690.1"/>
    </source>
</evidence>
<evidence type="ECO:0000313" key="16">
    <source>
        <dbReference type="Proteomes" id="UP000681610"/>
    </source>
</evidence>
<keyword evidence="4" id="KW-0812">Transmembrane</keyword>
<dbReference type="PANTHER" id="PTHR30329:SF21">
    <property type="entry name" value="LIPOPROTEIN YIAD-RELATED"/>
    <property type="match status" value="1"/>
</dbReference>
<dbReference type="InterPro" id="IPR027385">
    <property type="entry name" value="Beta-barrel_OMP"/>
</dbReference>
<evidence type="ECO:0000256" key="1">
    <source>
        <dbReference type="ARBA" id="ARBA00004571"/>
    </source>
</evidence>
<proteinExistence type="predicted"/>
<keyword evidence="7" id="KW-0626">Porin</keyword>
<dbReference type="InterPro" id="IPR011250">
    <property type="entry name" value="OMP/PagP_B-barrel"/>
</dbReference>
<keyword evidence="3" id="KW-1134">Transmembrane beta strand</keyword>
<protein>
    <submittedName>
        <fullName evidence="15">OmpA family protein</fullName>
    </submittedName>
</protein>
<keyword evidence="6" id="KW-0406">Ion transport</keyword>
<dbReference type="InterPro" id="IPR006664">
    <property type="entry name" value="OMP_bac"/>
</dbReference>